<gene>
    <name evidence="3" type="ORF">BCR37DRAFT_379242</name>
</gene>
<dbReference type="STRING" id="56484.A0A1Y2FKC2"/>
<sequence length="324" mass="37044">MPVRPVRIEASRQHRIRARLYSPSSSTPPTRLCILAHPYPTFSSYNNELIVLLAEHLQQLNFLVLTFNFRRQKGTWSGHLERSDYSCALDWCLIKFPNVQEVILGGYSYGALVASACFPHPLPVLHALDDVVGFESRAGMLPRHPGRASIGSHVSDAPTEHARTQPTSADMEDDEAANRQSIALNRHRTSSVFGRATHWLPGTHASHRGDALLAENLTRKLKVRYLFVSLPLSAYRYSLWMFPKPRRAWENKRHLPASSIDKIDIFAIWGDEDEFSSKVRIKRKLNRASWHVRLIEGCGHFVEEDEHVQQLKEQVERWIDGGRD</sequence>
<dbReference type="OrthoDB" id="10260961at2759"/>
<dbReference type="AlphaFoldDB" id="A0A1Y2FKC2"/>
<evidence type="ECO:0000259" key="2">
    <source>
        <dbReference type="Pfam" id="PF12697"/>
    </source>
</evidence>
<feature type="region of interest" description="Disordered" evidence="1">
    <location>
        <begin position="147"/>
        <end position="177"/>
    </location>
</feature>
<dbReference type="InterPro" id="IPR029058">
    <property type="entry name" value="AB_hydrolase_fold"/>
</dbReference>
<organism evidence="3 4">
    <name type="scientific">Protomyces lactucae-debilis</name>
    <dbReference type="NCBI Taxonomy" id="2754530"/>
    <lineage>
        <taxon>Eukaryota</taxon>
        <taxon>Fungi</taxon>
        <taxon>Dikarya</taxon>
        <taxon>Ascomycota</taxon>
        <taxon>Taphrinomycotina</taxon>
        <taxon>Taphrinomycetes</taxon>
        <taxon>Taphrinales</taxon>
        <taxon>Protomycetaceae</taxon>
        <taxon>Protomyces</taxon>
    </lineage>
</organism>
<keyword evidence="3" id="KW-0378">Hydrolase</keyword>
<dbReference type="GeneID" id="63785815"/>
<protein>
    <submittedName>
        <fullName evidence="3">Alpha/Beta hydrolase protein</fullName>
    </submittedName>
</protein>
<dbReference type="GO" id="GO:0016787">
    <property type="term" value="F:hydrolase activity"/>
    <property type="evidence" value="ECO:0007669"/>
    <property type="project" value="UniProtKB-KW"/>
</dbReference>
<dbReference type="RefSeq" id="XP_040725816.1">
    <property type="nucleotide sequence ID" value="XM_040869216.1"/>
</dbReference>
<dbReference type="SUPFAM" id="SSF53474">
    <property type="entry name" value="alpha/beta-Hydrolases"/>
    <property type="match status" value="1"/>
</dbReference>
<name>A0A1Y2FKC2_PROLT</name>
<evidence type="ECO:0000313" key="3">
    <source>
        <dbReference type="EMBL" id="ORY83235.1"/>
    </source>
</evidence>
<comment type="caution">
    <text evidence="3">The sequence shown here is derived from an EMBL/GenBank/DDBJ whole genome shotgun (WGS) entry which is preliminary data.</text>
</comment>
<feature type="domain" description="AB hydrolase-1" evidence="2">
    <location>
        <begin position="47"/>
        <end position="307"/>
    </location>
</feature>
<dbReference type="InterPro" id="IPR000073">
    <property type="entry name" value="AB_hydrolase_1"/>
</dbReference>
<dbReference type="EMBL" id="MCFI01000008">
    <property type="protein sequence ID" value="ORY83235.1"/>
    <property type="molecule type" value="Genomic_DNA"/>
</dbReference>
<accession>A0A1Y2FKC2</accession>
<keyword evidence="4" id="KW-1185">Reference proteome</keyword>
<dbReference type="Proteomes" id="UP000193685">
    <property type="component" value="Unassembled WGS sequence"/>
</dbReference>
<dbReference type="PANTHER" id="PTHR42103:SF2">
    <property type="entry name" value="AB HYDROLASE-1 DOMAIN-CONTAINING PROTEIN"/>
    <property type="match status" value="1"/>
</dbReference>
<dbReference type="Gene3D" id="3.40.50.1820">
    <property type="entry name" value="alpha/beta hydrolase"/>
    <property type="match status" value="1"/>
</dbReference>
<reference evidence="3 4" key="1">
    <citation type="submission" date="2016-07" db="EMBL/GenBank/DDBJ databases">
        <title>Pervasive Adenine N6-methylation of Active Genes in Fungi.</title>
        <authorList>
            <consortium name="DOE Joint Genome Institute"/>
            <person name="Mondo S.J."/>
            <person name="Dannebaum R.O."/>
            <person name="Kuo R.C."/>
            <person name="Labutti K."/>
            <person name="Haridas S."/>
            <person name="Kuo A."/>
            <person name="Salamov A."/>
            <person name="Ahrendt S.R."/>
            <person name="Lipzen A."/>
            <person name="Sullivan W."/>
            <person name="Andreopoulos W.B."/>
            <person name="Clum A."/>
            <person name="Lindquist E."/>
            <person name="Daum C."/>
            <person name="Ramamoorthy G.K."/>
            <person name="Gryganskyi A."/>
            <person name="Culley D."/>
            <person name="Magnuson J.K."/>
            <person name="James T.Y."/>
            <person name="O'Malley M.A."/>
            <person name="Stajich J.E."/>
            <person name="Spatafora J.W."/>
            <person name="Visel A."/>
            <person name="Grigoriev I.V."/>
        </authorList>
    </citation>
    <scope>NUCLEOTIDE SEQUENCE [LARGE SCALE GENOMIC DNA]</scope>
    <source>
        <strain evidence="3 4">12-1054</strain>
    </source>
</reference>
<evidence type="ECO:0000256" key="1">
    <source>
        <dbReference type="SAM" id="MobiDB-lite"/>
    </source>
</evidence>
<dbReference type="Pfam" id="PF12697">
    <property type="entry name" value="Abhydrolase_6"/>
    <property type="match status" value="1"/>
</dbReference>
<dbReference type="PANTHER" id="PTHR42103">
    <property type="entry name" value="ALPHA/BETA-HYDROLASES SUPERFAMILY PROTEIN"/>
    <property type="match status" value="1"/>
</dbReference>
<proteinExistence type="predicted"/>
<evidence type="ECO:0000313" key="4">
    <source>
        <dbReference type="Proteomes" id="UP000193685"/>
    </source>
</evidence>